<accession>A0A846QRK1</accession>
<protein>
    <recommendedName>
        <fullName evidence="3">Amidohydrolase-related domain-containing protein</fullName>
    </recommendedName>
</protein>
<dbReference type="GO" id="GO:0016831">
    <property type="term" value="F:carboxy-lyase activity"/>
    <property type="evidence" value="ECO:0007669"/>
    <property type="project" value="InterPro"/>
</dbReference>
<dbReference type="Gene3D" id="3.20.20.140">
    <property type="entry name" value="Metal-dependent hydrolases"/>
    <property type="match status" value="1"/>
</dbReference>
<sequence>MRKLVLGAMCWSLWMNALAQAYKGPIIDMHIHAYNQEAGASMFGIDYRNPLTDDEFKGVRGPEQQKKETLKILEQNNVVKAMISDGKLWRTEDPNRVIISGRNVSADSLRKRHQQGKLDAIGEIVSFYGGMTADDPLLAPYFDLAEELNIPIGYHMLPGGPPGGIYYMGLKDVRVANANPLQIEEVLIRHPQMKIYLAHGGWPYLEDMKALMYAHPHLYVELGAISWILPRAEFHNYLKGLTDAGFGKRIMFGTDQMVWPSTIEKAIEGVNRAEFLTMEQKEDIFYNNAANFLGLNEEEITKHKNSYKH</sequence>
<evidence type="ECO:0000313" key="5">
    <source>
        <dbReference type="Proteomes" id="UP000590442"/>
    </source>
</evidence>
<evidence type="ECO:0000259" key="3">
    <source>
        <dbReference type="Pfam" id="PF04909"/>
    </source>
</evidence>
<dbReference type="GO" id="GO:0016787">
    <property type="term" value="F:hydrolase activity"/>
    <property type="evidence" value="ECO:0007669"/>
    <property type="project" value="InterPro"/>
</dbReference>
<dbReference type="SUPFAM" id="SSF51556">
    <property type="entry name" value="Metallo-dependent hydrolases"/>
    <property type="match status" value="1"/>
</dbReference>
<dbReference type="InterPro" id="IPR006680">
    <property type="entry name" value="Amidohydro-rel"/>
</dbReference>
<comment type="caution">
    <text evidence="4">The sequence shown here is derived from an EMBL/GenBank/DDBJ whole genome shotgun (WGS) entry which is preliminary data.</text>
</comment>
<dbReference type="Pfam" id="PF04909">
    <property type="entry name" value="Amidohydro_2"/>
    <property type="match status" value="1"/>
</dbReference>
<proteinExistence type="predicted"/>
<dbReference type="AlphaFoldDB" id="A0A846QRK1"/>
<dbReference type="InterPro" id="IPR032465">
    <property type="entry name" value="ACMSD"/>
</dbReference>
<dbReference type="InterPro" id="IPR032466">
    <property type="entry name" value="Metal_Hydrolase"/>
</dbReference>
<reference evidence="4 5" key="1">
    <citation type="submission" date="2020-03" db="EMBL/GenBank/DDBJ databases">
        <title>Genomic Encyclopedia of Type Strains, Phase IV (KMG-IV): sequencing the most valuable type-strain genomes for metagenomic binning, comparative biology and taxonomic classification.</title>
        <authorList>
            <person name="Goeker M."/>
        </authorList>
    </citation>
    <scope>NUCLEOTIDE SEQUENCE [LARGE SCALE GENOMIC DNA]</scope>
    <source>
        <strain evidence="4 5">DSM 29762</strain>
    </source>
</reference>
<evidence type="ECO:0000313" key="4">
    <source>
        <dbReference type="EMBL" id="NJB69610.1"/>
    </source>
</evidence>
<dbReference type="RefSeq" id="WP_167959717.1">
    <property type="nucleotide sequence ID" value="NZ_JAATJJ010000001.1"/>
</dbReference>
<dbReference type="EMBL" id="JAATJJ010000001">
    <property type="protein sequence ID" value="NJB69610.1"/>
    <property type="molecule type" value="Genomic_DNA"/>
</dbReference>
<evidence type="ECO:0000256" key="1">
    <source>
        <dbReference type="ARBA" id="ARBA00023239"/>
    </source>
</evidence>
<feature type="chain" id="PRO_5032980204" description="Amidohydrolase-related domain-containing protein" evidence="2">
    <location>
        <begin position="20"/>
        <end position="309"/>
    </location>
</feature>
<feature type="signal peptide" evidence="2">
    <location>
        <begin position="1"/>
        <end position="19"/>
    </location>
</feature>
<organism evidence="4 5">
    <name type="scientific">Saonia flava</name>
    <dbReference type="NCBI Taxonomy" id="523696"/>
    <lineage>
        <taxon>Bacteria</taxon>
        <taxon>Pseudomonadati</taxon>
        <taxon>Bacteroidota</taxon>
        <taxon>Flavobacteriia</taxon>
        <taxon>Flavobacteriales</taxon>
        <taxon>Flavobacteriaceae</taxon>
        <taxon>Saonia</taxon>
    </lineage>
</organism>
<dbReference type="Proteomes" id="UP000590442">
    <property type="component" value="Unassembled WGS sequence"/>
</dbReference>
<keyword evidence="2" id="KW-0732">Signal</keyword>
<feature type="domain" description="Amidohydrolase-related" evidence="3">
    <location>
        <begin position="89"/>
        <end position="295"/>
    </location>
</feature>
<keyword evidence="5" id="KW-1185">Reference proteome</keyword>
<gene>
    <name evidence="4" type="ORF">GGR42_000072</name>
</gene>
<dbReference type="PANTHER" id="PTHR21240">
    <property type="entry name" value="2-AMINO-3-CARBOXYLMUCONATE-6-SEMIALDEHYDE DECARBOXYLASE"/>
    <property type="match status" value="1"/>
</dbReference>
<evidence type="ECO:0000256" key="2">
    <source>
        <dbReference type="SAM" id="SignalP"/>
    </source>
</evidence>
<name>A0A846QRK1_9FLAO</name>
<keyword evidence="1" id="KW-0456">Lyase</keyword>